<proteinExistence type="predicted"/>
<feature type="non-terminal residue" evidence="2">
    <location>
        <position position="103"/>
    </location>
</feature>
<dbReference type="Proteomes" id="UP000729913">
    <property type="component" value="Unassembled WGS sequence"/>
</dbReference>
<accession>A0A8J5QXW4</accession>
<keyword evidence="3" id="KW-1185">Reference proteome</keyword>
<keyword evidence="1" id="KW-0472">Membrane</keyword>
<reference evidence="2" key="2">
    <citation type="submission" date="2021-04" db="EMBL/GenBank/DDBJ databases">
        <title>Genome-wide patterns of bracovirus chromosomal integration into multiple host tissues during parasitism.</title>
        <authorList>
            <person name="Chebbi M.A.C."/>
        </authorList>
    </citation>
    <scope>NUCLEOTIDE SEQUENCE</scope>
    <source>
        <tissue evidence="2">Whole body</tissue>
    </source>
</reference>
<protein>
    <submittedName>
        <fullName evidence="2">Uncharacterized protein</fullName>
    </submittedName>
</protein>
<sequence length="103" mass="11805">KIMNIIYCRYCGVWPLQPSANILLKILHFIFRTFNYVVMAIHLCSVLALAIYHKDNLEVLGDVGGWFIGGSMSFLKFVKFTASYNSIIDHIEKVLIPIDILQQ</sequence>
<gene>
    <name evidence="2" type="ORF">G9C98_003809</name>
</gene>
<dbReference type="EMBL" id="JAAOIC020000048">
    <property type="protein sequence ID" value="KAG8036487.1"/>
    <property type="molecule type" value="Genomic_DNA"/>
</dbReference>
<feature type="transmembrane region" description="Helical" evidence="1">
    <location>
        <begin position="34"/>
        <end position="53"/>
    </location>
</feature>
<reference evidence="2" key="1">
    <citation type="submission" date="2020-03" db="EMBL/GenBank/DDBJ databases">
        <authorList>
            <person name="Chebbi M.A."/>
            <person name="Drezen J.M."/>
        </authorList>
    </citation>
    <scope>NUCLEOTIDE SEQUENCE</scope>
    <source>
        <tissue evidence="2">Whole body</tissue>
    </source>
</reference>
<evidence type="ECO:0000256" key="1">
    <source>
        <dbReference type="SAM" id="Phobius"/>
    </source>
</evidence>
<name>A0A8J5QXW4_9HYME</name>
<keyword evidence="1" id="KW-0812">Transmembrane</keyword>
<feature type="non-terminal residue" evidence="2">
    <location>
        <position position="1"/>
    </location>
</feature>
<comment type="caution">
    <text evidence="2">The sequence shown here is derived from an EMBL/GenBank/DDBJ whole genome shotgun (WGS) entry which is preliminary data.</text>
</comment>
<organism evidence="2 3">
    <name type="scientific">Cotesia typhae</name>
    <dbReference type="NCBI Taxonomy" id="2053667"/>
    <lineage>
        <taxon>Eukaryota</taxon>
        <taxon>Metazoa</taxon>
        <taxon>Ecdysozoa</taxon>
        <taxon>Arthropoda</taxon>
        <taxon>Hexapoda</taxon>
        <taxon>Insecta</taxon>
        <taxon>Pterygota</taxon>
        <taxon>Neoptera</taxon>
        <taxon>Endopterygota</taxon>
        <taxon>Hymenoptera</taxon>
        <taxon>Apocrita</taxon>
        <taxon>Ichneumonoidea</taxon>
        <taxon>Braconidae</taxon>
        <taxon>Microgastrinae</taxon>
        <taxon>Cotesia</taxon>
    </lineage>
</organism>
<evidence type="ECO:0000313" key="2">
    <source>
        <dbReference type="EMBL" id="KAG8036487.1"/>
    </source>
</evidence>
<evidence type="ECO:0000313" key="3">
    <source>
        <dbReference type="Proteomes" id="UP000729913"/>
    </source>
</evidence>
<keyword evidence="1" id="KW-1133">Transmembrane helix</keyword>
<dbReference type="AlphaFoldDB" id="A0A8J5QXW4"/>
<dbReference type="OrthoDB" id="10305182at2759"/>
<feature type="transmembrane region" description="Helical" evidence="1">
    <location>
        <begin position="59"/>
        <end position="78"/>
    </location>
</feature>